<reference evidence="1 2" key="1">
    <citation type="submission" date="2020-02" db="EMBL/GenBank/DDBJ databases">
        <authorList>
            <person name="Ma Q."/>
            <person name="Huang Y."/>
            <person name="Song X."/>
            <person name="Pei D."/>
        </authorList>
    </citation>
    <scope>NUCLEOTIDE SEQUENCE [LARGE SCALE GENOMIC DNA]</scope>
    <source>
        <strain evidence="1">Sxm20200214</strain>
        <tissue evidence="1">Leaf</tissue>
    </source>
</reference>
<dbReference type="InterPro" id="IPR051563">
    <property type="entry name" value="Glycosyl_Hydrolase_51"/>
</dbReference>
<dbReference type="OrthoDB" id="1742436at2759"/>
<proteinExistence type="predicted"/>
<gene>
    <name evidence="1" type="ORF">Bca52824_041630</name>
</gene>
<comment type="caution">
    <text evidence="1">The sequence shown here is derived from an EMBL/GenBank/DDBJ whole genome shotgun (WGS) entry which is preliminary data.</text>
</comment>
<dbReference type="PANTHER" id="PTHR31776">
    <property type="entry name" value="ALPHA-L-ARABINOFURANOSIDASE 1"/>
    <property type="match status" value="1"/>
</dbReference>
<dbReference type="EMBL" id="JAAMPC010000009">
    <property type="protein sequence ID" value="KAG2294961.1"/>
    <property type="molecule type" value="Genomic_DNA"/>
</dbReference>
<accession>A0A8X7UYZ9</accession>
<keyword evidence="2" id="KW-1185">Reference proteome</keyword>
<evidence type="ECO:0000313" key="2">
    <source>
        <dbReference type="Proteomes" id="UP000886595"/>
    </source>
</evidence>
<protein>
    <submittedName>
        <fullName evidence="1">Uncharacterized protein</fullName>
    </submittedName>
</protein>
<evidence type="ECO:0000313" key="1">
    <source>
        <dbReference type="EMBL" id="KAG2294961.1"/>
    </source>
</evidence>
<dbReference type="Proteomes" id="UP000886595">
    <property type="component" value="Unassembled WGS sequence"/>
</dbReference>
<sequence>MLIWFKSSAGDKPCWCWLNSLATEGLKLVGRTHRLIYDLGLLLVISHRKHLMVSSLLRGDANSTWGSVGALIGRQEPFELNLLDHPADYYDFHIYTSASSLFSMYHQFDGTSRKGPRDFVSEYAVTGKDAVGFFLDGVNPLGLVLTTKFGVGQWY</sequence>
<dbReference type="PANTHER" id="PTHR31776:SF0">
    <property type="entry name" value="ALPHA-L-ARABINOFURANOSIDASE 1"/>
    <property type="match status" value="1"/>
</dbReference>
<organism evidence="1 2">
    <name type="scientific">Brassica carinata</name>
    <name type="common">Ethiopian mustard</name>
    <name type="synonym">Abyssinian cabbage</name>
    <dbReference type="NCBI Taxonomy" id="52824"/>
    <lineage>
        <taxon>Eukaryota</taxon>
        <taxon>Viridiplantae</taxon>
        <taxon>Streptophyta</taxon>
        <taxon>Embryophyta</taxon>
        <taxon>Tracheophyta</taxon>
        <taxon>Spermatophyta</taxon>
        <taxon>Magnoliopsida</taxon>
        <taxon>eudicotyledons</taxon>
        <taxon>Gunneridae</taxon>
        <taxon>Pentapetalae</taxon>
        <taxon>rosids</taxon>
        <taxon>malvids</taxon>
        <taxon>Brassicales</taxon>
        <taxon>Brassicaceae</taxon>
        <taxon>Brassiceae</taxon>
        <taxon>Brassica</taxon>
    </lineage>
</organism>
<dbReference type="AlphaFoldDB" id="A0A8X7UYZ9"/>
<dbReference type="GO" id="GO:0046556">
    <property type="term" value="F:alpha-L-arabinofuranosidase activity"/>
    <property type="evidence" value="ECO:0007669"/>
    <property type="project" value="TreeGrafter"/>
</dbReference>
<name>A0A8X7UYZ9_BRACI</name>